<feature type="region of interest" description="Disordered" evidence="1">
    <location>
        <begin position="1"/>
        <end position="43"/>
    </location>
</feature>
<feature type="transmembrane region" description="Helical" evidence="2">
    <location>
        <begin position="498"/>
        <end position="524"/>
    </location>
</feature>
<gene>
    <name evidence="4" type="ORF">GTA08_BOTSDO06292</name>
    <name evidence="3" type="ORF">GTA08_BOTSDO10207</name>
</gene>
<keyword evidence="2" id="KW-1133">Transmembrane helix</keyword>
<dbReference type="InterPro" id="IPR021833">
    <property type="entry name" value="DUF3425"/>
</dbReference>
<evidence type="ECO:0000256" key="1">
    <source>
        <dbReference type="SAM" id="MobiDB-lite"/>
    </source>
</evidence>
<keyword evidence="2" id="KW-0812">Transmembrane</keyword>
<dbReference type="Proteomes" id="UP000572817">
    <property type="component" value="Unassembled WGS sequence"/>
</dbReference>
<keyword evidence="2" id="KW-0472">Membrane</keyword>
<comment type="caution">
    <text evidence="4">The sequence shown here is derived from an EMBL/GenBank/DDBJ whole genome shotgun (WGS) entry which is preliminary data.</text>
</comment>
<keyword evidence="5" id="KW-1185">Reference proteome</keyword>
<evidence type="ECO:0000256" key="2">
    <source>
        <dbReference type="SAM" id="Phobius"/>
    </source>
</evidence>
<dbReference type="EMBL" id="WWBZ02000040">
    <property type="protein sequence ID" value="KAF4304881.1"/>
    <property type="molecule type" value="Genomic_DNA"/>
</dbReference>
<protein>
    <submittedName>
        <fullName evidence="4">Putative transcription factor bzip protein</fullName>
    </submittedName>
</protein>
<dbReference type="OrthoDB" id="10261951at2759"/>
<organism evidence="4 5">
    <name type="scientific">Botryosphaeria dothidea</name>
    <dbReference type="NCBI Taxonomy" id="55169"/>
    <lineage>
        <taxon>Eukaryota</taxon>
        <taxon>Fungi</taxon>
        <taxon>Dikarya</taxon>
        <taxon>Ascomycota</taxon>
        <taxon>Pezizomycotina</taxon>
        <taxon>Dothideomycetes</taxon>
        <taxon>Dothideomycetes incertae sedis</taxon>
        <taxon>Botryosphaeriales</taxon>
        <taxon>Botryosphaeriaceae</taxon>
        <taxon>Botryosphaeria</taxon>
    </lineage>
</organism>
<proteinExistence type="predicted"/>
<reference evidence="4 5" key="1">
    <citation type="submission" date="2020-04" db="EMBL/GenBank/DDBJ databases">
        <title>Genome Assembly and Annotation of Botryosphaeria dothidea sdau 11-99, a Latent Pathogen of Apple Fruit Ring Rot in China.</title>
        <authorList>
            <person name="Yu C."/>
            <person name="Diao Y."/>
            <person name="Lu Q."/>
            <person name="Zhao J."/>
            <person name="Cui S."/>
            <person name="Peng C."/>
            <person name="He B."/>
            <person name="Liu H."/>
        </authorList>
    </citation>
    <scope>NUCLEOTIDE SEQUENCE [LARGE SCALE GENOMIC DNA]</scope>
    <source>
        <strain evidence="4">Sdau11-99</strain>
        <strain evidence="5">sdau11-99</strain>
    </source>
</reference>
<dbReference type="EMBL" id="WWBZ02000073">
    <property type="protein sequence ID" value="KAF4301879.1"/>
    <property type="molecule type" value="Genomic_DNA"/>
</dbReference>
<dbReference type="AlphaFoldDB" id="A0A8H4IP66"/>
<accession>A0A8H4IP66</accession>
<sequence>MPPPDSTSPVYTESSMDLAPVLGTDQGNQSGRNDGPSSATQHESTNEMIGTFDFLNDAFQTPDLTQGEHTDVGGDSMLDVPAEGHLTLCDEVPGIWSYNYQMGLTAYWRVIEYSPPLRDSSIKCSNSRVSDHINSLRDCTWNQWQHVRMQQPAETRLYKLQQSISVMLSMFNSLTRPLAMSWYTPTKWYNHISDLITWQLNPTREMYAHLHPRYRPSALQISESGSYPTFIDWSPFPAIRDKLILMHAANPLIDEIILELANSYVVETDLSLLISTARQPMRGYVHLWDIIQAMGDDDDDNNNNNNNNNNDKDEDFSPPDTTTTAALPAPSAAALFQSPAHARQVFQLLRMHDGATVYKLDPAVFGKHPELYAPELADIVAAGVPLSPSQGGPRARIPPPAVALDAGTLRVYRHFADWSVNAICDARWRRRREVVLHLLVPTEERLRVSEPLHSPGEVWPFRLESETRRGWSMGAFNISDAIGRSCFTALRTALRQDAVAMVTGSATFLLGIAGISLACAAMVVGPMVVVEYADDAAEVVRNFLALKAPRIVGSNRRLEMIPEA</sequence>
<evidence type="ECO:0000313" key="3">
    <source>
        <dbReference type="EMBL" id="KAF4301879.1"/>
    </source>
</evidence>
<name>A0A8H4IP66_9PEZI</name>
<feature type="compositionally biased region" description="Polar residues" evidence="1">
    <location>
        <begin position="25"/>
        <end position="43"/>
    </location>
</feature>
<dbReference type="Pfam" id="PF11905">
    <property type="entry name" value="DUF3425"/>
    <property type="match status" value="1"/>
</dbReference>
<evidence type="ECO:0000313" key="5">
    <source>
        <dbReference type="Proteomes" id="UP000572817"/>
    </source>
</evidence>
<feature type="region of interest" description="Disordered" evidence="1">
    <location>
        <begin position="298"/>
        <end position="324"/>
    </location>
</feature>
<evidence type="ECO:0000313" key="4">
    <source>
        <dbReference type="EMBL" id="KAF4304881.1"/>
    </source>
</evidence>